<evidence type="ECO:0000259" key="1">
    <source>
        <dbReference type="Pfam" id="PF07238"/>
    </source>
</evidence>
<keyword evidence="3" id="KW-1185">Reference proteome</keyword>
<feature type="domain" description="PilZ" evidence="1">
    <location>
        <begin position="10"/>
        <end position="96"/>
    </location>
</feature>
<name>A0A244CT68_PSEDV</name>
<evidence type="ECO:0000313" key="3">
    <source>
        <dbReference type="Proteomes" id="UP000194841"/>
    </source>
</evidence>
<comment type="caution">
    <text evidence="2">The sequence shown here is derived from an EMBL/GenBank/DDBJ whole genome shotgun (WGS) entry which is preliminary data.</text>
</comment>
<protein>
    <submittedName>
        <fullName evidence="2">Pilus assembly protein PilZ</fullName>
    </submittedName>
</protein>
<dbReference type="RefSeq" id="WP_086742199.1">
    <property type="nucleotide sequence ID" value="NZ_MWPV01000001.1"/>
</dbReference>
<organism evidence="2 3">
    <name type="scientific">Pseudoalteromonas ulvae</name>
    <dbReference type="NCBI Taxonomy" id="107327"/>
    <lineage>
        <taxon>Bacteria</taxon>
        <taxon>Pseudomonadati</taxon>
        <taxon>Pseudomonadota</taxon>
        <taxon>Gammaproteobacteria</taxon>
        <taxon>Alteromonadales</taxon>
        <taxon>Pseudoalteromonadaceae</taxon>
        <taxon>Pseudoalteromonas</taxon>
    </lineage>
</organism>
<dbReference type="EMBL" id="MWPV01000001">
    <property type="protein sequence ID" value="OUL58820.1"/>
    <property type="molecule type" value="Genomic_DNA"/>
</dbReference>
<dbReference type="Pfam" id="PF07238">
    <property type="entry name" value="PilZ"/>
    <property type="match status" value="1"/>
</dbReference>
<dbReference type="InterPro" id="IPR009875">
    <property type="entry name" value="PilZ_domain"/>
</dbReference>
<dbReference type="AlphaFoldDB" id="A0A244CT68"/>
<dbReference type="Proteomes" id="UP000194841">
    <property type="component" value="Unassembled WGS sequence"/>
</dbReference>
<dbReference type="OrthoDB" id="5296245at2"/>
<evidence type="ECO:0000313" key="2">
    <source>
        <dbReference type="EMBL" id="OUL58820.1"/>
    </source>
</evidence>
<dbReference type="Gene3D" id="2.40.10.220">
    <property type="entry name" value="predicted glycosyltransferase like domains"/>
    <property type="match status" value="1"/>
</dbReference>
<gene>
    <name evidence="2" type="ORF">B1199_00605</name>
</gene>
<sequence>MQELLIDFEDLRELYKCYMPYLKNGGLFVRTNMQYEMGQPMALRVTLPDALEEDVVTGSVVWMTPQGSQNANPPGIGIGFIDDKHQLRDKIERLLASMLNSSDATYTM</sequence>
<accession>A0A244CT68</accession>
<reference evidence="2 3" key="1">
    <citation type="submission" date="2017-02" db="EMBL/GenBank/DDBJ databases">
        <title>Pseudoalteromonas ulvae TC14 Genome.</title>
        <authorList>
            <person name="Molmeret M."/>
        </authorList>
    </citation>
    <scope>NUCLEOTIDE SEQUENCE [LARGE SCALE GENOMIC DNA]</scope>
    <source>
        <strain evidence="2">TC14</strain>
    </source>
</reference>
<dbReference type="GO" id="GO:0035438">
    <property type="term" value="F:cyclic-di-GMP binding"/>
    <property type="evidence" value="ECO:0007669"/>
    <property type="project" value="InterPro"/>
</dbReference>
<proteinExistence type="predicted"/>